<accession>A0A110B2F9</accession>
<organism evidence="1 2">
    <name type="scientific">Mucilaginibacter gotjawali</name>
    <dbReference type="NCBI Taxonomy" id="1550579"/>
    <lineage>
        <taxon>Bacteria</taxon>
        <taxon>Pseudomonadati</taxon>
        <taxon>Bacteroidota</taxon>
        <taxon>Sphingobacteriia</taxon>
        <taxon>Sphingobacteriales</taxon>
        <taxon>Sphingobacteriaceae</taxon>
        <taxon>Mucilaginibacter</taxon>
    </lineage>
</organism>
<reference evidence="1 2" key="1">
    <citation type="submission" date="2015-12" db="EMBL/GenBank/DDBJ databases">
        <title>Genome sequence of Mucilaginibacter gotjawali.</title>
        <authorList>
            <person name="Lee J.S."/>
            <person name="Lee K.C."/>
            <person name="Kim K.K."/>
            <person name="Lee B.W."/>
        </authorList>
    </citation>
    <scope>NUCLEOTIDE SEQUENCE [LARGE SCALE GENOMIC DNA]</scope>
    <source>
        <strain evidence="1 2">SA3-7</strain>
    </source>
</reference>
<evidence type="ECO:0000313" key="1">
    <source>
        <dbReference type="EMBL" id="BAU53267.1"/>
    </source>
</evidence>
<protein>
    <submittedName>
        <fullName evidence="1">Uncharacterized protein</fullName>
    </submittedName>
</protein>
<keyword evidence="2" id="KW-1185">Reference proteome</keyword>
<evidence type="ECO:0000313" key="2">
    <source>
        <dbReference type="Proteomes" id="UP000218263"/>
    </source>
</evidence>
<name>A0A110B2F9_9SPHI</name>
<sequence length="40" mass="4946">MSYSIIWSPKSLVSFEKRIEYLNIHWTEKEITNFKKRVNE</sequence>
<dbReference type="KEGG" id="mgot:MgSA37_01434"/>
<dbReference type="EMBL" id="AP017313">
    <property type="protein sequence ID" value="BAU53267.1"/>
    <property type="molecule type" value="Genomic_DNA"/>
</dbReference>
<proteinExistence type="predicted"/>
<dbReference type="AlphaFoldDB" id="A0A110B2F9"/>
<gene>
    <name evidence="1" type="ORF">MgSA37_01434</name>
</gene>
<dbReference type="Proteomes" id="UP000218263">
    <property type="component" value="Chromosome"/>
</dbReference>